<dbReference type="AlphaFoldDB" id="A0A9W7WCK2"/>
<dbReference type="InterPro" id="IPR028002">
    <property type="entry name" value="Myb_DNA-bind_5"/>
</dbReference>
<evidence type="ECO:0000313" key="5">
    <source>
        <dbReference type="Proteomes" id="UP001059041"/>
    </source>
</evidence>
<evidence type="ECO:0000256" key="1">
    <source>
        <dbReference type="SAM" id="Coils"/>
    </source>
</evidence>
<feature type="coiled-coil region" evidence="1">
    <location>
        <begin position="199"/>
        <end position="226"/>
    </location>
</feature>
<protein>
    <recommendedName>
        <fullName evidence="3">Myb/SANT-like DNA-binding domain-containing protein</fullName>
    </recommendedName>
</protein>
<dbReference type="EMBL" id="JAFHDT010000019">
    <property type="protein sequence ID" value="KAI7796082.1"/>
    <property type="molecule type" value="Genomic_DNA"/>
</dbReference>
<evidence type="ECO:0000313" key="4">
    <source>
        <dbReference type="EMBL" id="KAI7796082.1"/>
    </source>
</evidence>
<evidence type="ECO:0000256" key="2">
    <source>
        <dbReference type="SAM" id="MobiDB-lite"/>
    </source>
</evidence>
<dbReference type="Pfam" id="PF13873">
    <property type="entry name" value="Myb_DNA-bind_5"/>
    <property type="match status" value="1"/>
</dbReference>
<accession>A0A9W7WCK2</accession>
<dbReference type="Proteomes" id="UP001059041">
    <property type="component" value="Linkage Group LG19"/>
</dbReference>
<organism evidence="4 5">
    <name type="scientific">Triplophysa rosa</name>
    <name type="common">Cave loach</name>
    <dbReference type="NCBI Taxonomy" id="992332"/>
    <lineage>
        <taxon>Eukaryota</taxon>
        <taxon>Metazoa</taxon>
        <taxon>Chordata</taxon>
        <taxon>Craniata</taxon>
        <taxon>Vertebrata</taxon>
        <taxon>Euteleostomi</taxon>
        <taxon>Actinopterygii</taxon>
        <taxon>Neopterygii</taxon>
        <taxon>Teleostei</taxon>
        <taxon>Ostariophysi</taxon>
        <taxon>Cypriniformes</taxon>
        <taxon>Nemacheilidae</taxon>
        <taxon>Triplophysa</taxon>
    </lineage>
</organism>
<feature type="region of interest" description="Disordered" evidence="2">
    <location>
        <begin position="142"/>
        <end position="170"/>
    </location>
</feature>
<name>A0A9W7WCK2_TRIRA</name>
<dbReference type="Gene3D" id="1.10.10.60">
    <property type="entry name" value="Homeodomain-like"/>
    <property type="match status" value="1"/>
</dbReference>
<keyword evidence="5" id="KW-1185">Reference proteome</keyword>
<sequence>MLIVKYFNSRGFRASYFTAAEQQLLMEFYEEVKDTIRKKVNTNAIIKEREKAWQTIADRLNATNLTGHKRTWQQVKIKYKNILQAAHRTGTGGGPPSQDMTPAEELALHLNKGRPVIEGIQGGPVTDSGECTYAAAECTSADEETVSLDSRRLEDPDAAQSPKQPGNITSQTVRTLYAKHLERQIELADVKITLKKRKLQEMELDLEIKRRTLRKLDLEIQKLQREDPSNPDK</sequence>
<proteinExistence type="predicted"/>
<reference evidence="4" key="1">
    <citation type="submission" date="2021-02" db="EMBL/GenBank/DDBJ databases">
        <title>Comparative genomics reveals that relaxation of natural selection precedes convergent phenotypic evolution of cavefish.</title>
        <authorList>
            <person name="Peng Z."/>
        </authorList>
    </citation>
    <scope>NUCLEOTIDE SEQUENCE</scope>
    <source>
        <tissue evidence="4">Muscle</tissue>
    </source>
</reference>
<feature type="compositionally biased region" description="Polar residues" evidence="2">
    <location>
        <begin position="161"/>
        <end position="170"/>
    </location>
</feature>
<feature type="domain" description="Myb/SANT-like DNA-binding" evidence="3">
    <location>
        <begin position="13"/>
        <end position="88"/>
    </location>
</feature>
<evidence type="ECO:0000259" key="3">
    <source>
        <dbReference type="Pfam" id="PF13873"/>
    </source>
</evidence>
<keyword evidence="1" id="KW-0175">Coiled coil</keyword>
<gene>
    <name evidence="4" type="ORF">IRJ41_013654</name>
</gene>
<comment type="caution">
    <text evidence="4">The sequence shown here is derived from an EMBL/GenBank/DDBJ whole genome shotgun (WGS) entry which is preliminary data.</text>
</comment>